<evidence type="ECO:0000313" key="6">
    <source>
        <dbReference type="Proteomes" id="UP000050509"/>
    </source>
</evidence>
<organism evidence="5 6">
    <name type="scientific">Kouleothrix aurantiaca</name>
    <dbReference type="NCBI Taxonomy" id="186479"/>
    <lineage>
        <taxon>Bacteria</taxon>
        <taxon>Bacillati</taxon>
        <taxon>Chloroflexota</taxon>
        <taxon>Chloroflexia</taxon>
        <taxon>Chloroflexales</taxon>
        <taxon>Roseiflexineae</taxon>
        <taxon>Roseiflexaceae</taxon>
        <taxon>Kouleothrix</taxon>
    </lineage>
</organism>
<feature type="compositionally biased region" description="Polar residues" evidence="4">
    <location>
        <begin position="194"/>
        <end position="204"/>
    </location>
</feature>
<comment type="subcellular location">
    <subcellularLocation>
        <location evidence="1">Cell envelope</location>
    </subcellularLocation>
</comment>
<dbReference type="PANTHER" id="PTHR32347:SF23">
    <property type="entry name" value="BLL5650 PROTEIN"/>
    <property type="match status" value="1"/>
</dbReference>
<feature type="non-terminal residue" evidence="5">
    <location>
        <position position="1"/>
    </location>
</feature>
<dbReference type="GO" id="GO:0030313">
    <property type="term" value="C:cell envelope"/>
    <property type="evidence" value="ECO:0007669"/>
    <property type="project" value="UniProtKB-SubCell"/>
</dbReference>
<dbReference type="Gene3D" id="2.40.50.100">
    <property type="match status" value="1"/>
</dbReference>
<reference evidence="5 6" key="1">
    <citation type="submission" date="2015-09" db="EMBL/GenBank/DDBJ databases">
        <title>Draft genome sequence of Kouleothrix aurantiaca JCM 19913.</title>
        <authorList>
            <person name="Hemp J."/>
        </authorList>
    </citation>
    <scope>NUCLEOTIDE SEQUENCE [LARGE SCALE GENOMIC DNA]</scope>
    <source>
        <strain evidence="5 6">COM-B</strain>
    </source>
</reference>
<feature type="coiled-coil region" evidence="3">
    <location>
        <begin position="114"/>
        <end position="159"/>
    </location>
</feature>
<keyword evidence="2 3" id="KW-0175">Coiled coil</keyword>
<name>A0A0P9CWQ7_9CHLR</name>
<sequence length="204" mass="21514">FEIGGTVATLLVKEGDTVAAGQVIARLDRDAKAVNLARADAQLRAAEARLHDLNDGPRPEAVSAAEAQLRQAQAQLGQTLESVTPEDLAAAQAQIEAAGATLGRLRQGAAGADIRAAEAQLQQAQASLASQRDQLSAGKTNAELQLSQAADRLMQAQTAYSTAKWHWDHVQAHGTDPITPSVPDAARPGKTKANKLNETQKQQY</sequence>
<dbReference type="AlphaFoldDB" id="A0A0P9CWQ7"/>
<feature type="region of interest" description="Disordered" evidence="4">
    <location>
        <begin position="172"/>
        <end position="204"/>
    </location>
</feature>
<accession>A0A0P9CWQ7</accession>
<gene>
    <name evidence="5" type="ORF">SE17_42465</name>
</gene>
<evidence type="ECO:0000256" key="2">
    <source>
        <dbReference type="ARBA" id="ARBA00023054"/>
    </source>
</evidence>
<keyword evidence="6" id="KW-1185">Reference proteome</keyword>
<protein>
    <submittedName>
        <fullName evidence="5">Uncharacterized protein</fullName>
    </submittedName>
</protein>
<dbReference type="Proteomes" id="UP000050509">
    <property type="component" value="Unassembled WGS sequence"/>
</dbReference>
<dbReference type="EMBL" id="LJCR01003403">
    <property type="protein sequence ID" value="KPV47387.1"/>
    <property type="molecule type" value="Genomic_DNA"/>
</dbReference>
<feature type="non-terminal residue" evidence="5">
    <location>
        <position position="204"/>
    </location>
</feature>
<dbReference type="SUPFAM" id="SSF111369">
    <property type="entry name" value="HlyD-like secretion proteins"/>
    <property type="match status" value="1"/>
</dbReference>
<evidence type="ECO:0000256" key="1">
    <source>
        <dbReference type="ARBA" id="ARBA00004196"/>
    </source>
</evidence>
<feature type="coiled-coil region" evidence="3">
    <location>
        <begin position="36"/>
        <end position="82"/>
    </location>
</feature>
<dbReference type="InterPro" id="IPR050465">
    <property type="entry name" value="UPF0194_transport"/>
</dbReference>
<evidence type="ECO:0000313" key="5">
    <source>
        <dbReference type="EMBL" id="KPV47387.1"/>
    </source>
</evidence>
<evidence type="ECO:0000256" key="4">
    <source>
        <dbReference type="SAM" id="MobiDB-lite"/>
    </source>
</evidence>
<proteinExistence type="predicted"/>
<evidence type="ECO:0000256" key="3">
    <source>
        <dbReference type="SAM" id="Coils"/>
    </source>
</evidence>
<dbReference type="PANTHER" id="PTHR32347">
    <property type="entry name" value="EFFLUX SYSTEM COMPONENT YKNX-RELATED"/>
    <property type="match status" value="1"/>
</dbReference>
<comment type="caution">
    <text evidence="5">The sequence shown here is derived from an EMBL/GenBank/DDBJ whole genome shotgun (WGS) entry which is preliminary data.</text>
</comment>